<dbReference type="EMBL" id="CM004396">
    <property type="protein sequence ID" value="KAG8644849.1"/>
    <property type="molecule type" value="Genomic_DNA"/>
</dbReference>
<accession>A0ACB7GYP6</accession>
<protein>
    <submittedName>
        <fullName evidence="1">Uncharacterized protein</fullName>
    </submittedName>
</protein>
<organism evidence="1 2">
    <name type="scientific">Manihot esculenta</name>
    <name type="common">Cassava</name>
    <name type="synonym">Jatropha manihot</name>
    <dbReference type="NCBI Taxonomy" id="3983"/>
    <lineage>
        <taxon>Eukaryota</taxon>
        <taxon>Viridiplantae</taxon>
        <taxon>Streptophyta</taxon>
        <taxon>Embryophyta</taxon>
        <taxon>Tracheophyta</taxon>
        <taxon>Spermatophyta</taxon>
        <taxon>Magnoliopsida</taxon>
        <taxon>eudicotyledons</taxon>
        <taxon>Gunneridae</taxon>
        <taxon>Pentapetalae</taxon>
        <taxon>rosids</taxon>
        <taxon>fabids</taxon>
        <taxon>Malpighiales</taxon>
        <taxon>Euphorbiaceae</taxon>
        <taxon>Crotonoideae</taxon>
        <taxon>Manihoteae</taxon>
        <taxon>Manihot</taxon>
    </lineage>
</organism>
<sequence>MSSYEGEPIYSRRGSVLHETICFSYDDEHTSHGIFFKEDRPLKFILPVFMVQIIMAFILSRLVYFVLRPLRQPRFVCNVLAGIVLGPSVFGRNKKFMETLYPAKEMLVFNTLVKLGISYFIFLTAVKRDLASMLKKAKNVWAIAISSYLFPIVFSHFFPNSMKNQILRCLRNMPFSFIGFSLTQSLFSAVANNLEEQDLITTELGQLAVSCSMLTEAFTALLSNIYVLVLMFSTAGTYFTALKYLLQQCTVIFFAIYVIRPALLQISKKTPEGQSVNEFFVIAILVGALIMVLISDILWISFVPGALIMGFLVPDGPPLGSTIVQKSELMITQFFLPLFYIQVGFLTDVSSIKDMEAFFGFFFYLFMLNLSKTLAIALASVLFDIRFKNAFLLGLILNFKGIEDFTLYERWRADKLMNNQNYATLILFCLFSNSITFPLTEILYKPHVSLTTAYLHGKAMRLRTLQSTPKDVELRVLSCVFHEGNVHGLITLLKVFNPSKNRAVCAYITHLVDLVGRSAPLLIPYNKYKKRFVPKCSHHIMRAFNNFAADNNKYSGAITVQPFIAVAPYKSMHNIICNLAQDRQVPLIIVPFGGHQEVITIQSCVRNFNAMLQLQASCTIGILIDRGLSLEMINSNHSFNVAVLFAGGADDREALALASRMSGNPKVGVTVFKIRCKQEEGLMFEMERQLDEIAMNEFKEKTAGNASVVCSEMAANNGLQMMEVIRSLRKNYNLVIVGKNIRIPQFQKEMKQWVEYVELGLLGDVLASSDFRDSSLSVLVVKRSELDDGYNHQQFCIKTIESCNPYISCREEIMR</sequence>
<evidence type="ECO:0000313" key="2">
    <source>
        <dbReference type="Proteomes" id="UP000091857"/>
    </source>
</evidence>
<proteinExistence type="predicted"/>
<keyword evidence="2" id="KW-1185">Reference proteome</keyword>
<dbReference type="Proteomes" id="UP000091857">
    <property type="component" value="Chromosome 10"/>
</dbReference>
<comment type="caution">
    <text evidence="1">The sequence shown here is derived from an EMBL/GenBank/DDBJ whole genome shotgun (WGS) entry which is preliminary data.</text>
</comment>
<gene>
    <name evidence="1" type="ORF">MANES_10G007700v8</name>
</gene>
<evidence type="ECO:0000313" key="1">
    <source>
        <dbReference type="EMBL" id="KAG8644849.1"/>
    </source>
</evidence>
<reference evidence="2" key="1">
    <citation type="journal article" date="2016" name="Nat. Biotechnol.">
        <title>Sequencing wild and cultivated cassava and related species reveals extensive interspecific hybridization and genetic diversity.</title>
        <authorList>
            <person name="Bredeson J.V."/>
            <person name="Lyons J.B."/>
            <person name="Prochnik S.E."/>
            <person name="Wu G.A."/>
            <person name="Ha C.M."/>
            <person name="Edsinger-Gonzales E."/>
            <person name="Grimwood J."/>
            <person name="Schmutz J."/>
            <person name="Rabbi I.Y."/>
            <person name="Egesi C."/>
            <person name="Nauluvula P."/>
            <person name="Lebot V."/>
            <person name="Ndunguru J."/>
            <person name="Mkamilo G."/>
            <person name="Bart R.S."/>
            <person name="Setter T.L."/>
            <person name="Gleadow R.M."/>
            <person name="Kulakow P."/>
            <person name="Ferguson M.E."/>
            <person name="Rounsley S."/>
            <person name="Rokhsar D.S."/>
        </authorList>
    </citation>
    <scope>NUCLEOTIDE SEQUENCE [LARGE SCALE GENOMIC DNA]</scope>
    <source>
        <strain evidence="2">cv. AM560-2</strain>
    </source>
</reference>
<name>A0ACB7GYP6_MANES</name>